<dbReference type="EMBL" id="JABTCG010000006">
    <property type="protein sequence ID" value="MBD0852214.1"/>
    <property type="molecule type" value="Genomic_DNA"/>
</dbReference>
<proteinExistence type="predicted"/>
<dbReference type="Gene3D" id="3.10.50.30">
    <property type="entry name" value="Transcription elongation factor, GreA/GreB, C-terminal domain"/>
    <property type="match status" value="1"/>
</dbReference>
<keyword evidence="3" id="KW-1185">Reference proteome</keyword>
<protein>
    <submittedName>
        <fullName evidence="2">GreA/GreB family elongation factor</fullName>
    </submittedName>
</protein>
<dbReference type="Pfam" id="PF01272">
    <property type="entry name" value="GreA_GreB"/>
    <property type="match status" value="1"/>
</dbReference>
<feature type="domain" description="Transcription elongation factor GreA/GreB C-terminal" evidence="1">
    <location>
        <begin position="54"/>
        <end position="126"/>
    </location>
</feature>
<dbReference type="InterPro" id="IPR036953">
    <property type="entry name" value="GreA/GreB_C_sf"/>
</dbReference>
<evidence type="ECO:0000313" key="3">
    <source>
        <dbReference type="Proteomes" id="UP000598350"/>
    </source>
</evidence>
<dbReference type="SUPFAM" id="SSF54534">
    <property type="entry name" value="FKBP-like"/>
    <property type="match status" value="1"/>
</dbReference>
<name>A0ABR7VEZ4_9FLAO</name>
<dbReference type="GO" id="GO:0003746">
    <property type="term" value="F:translation elongation factor activity"/>
    <property type="evidence" value="ECO:0007669"/>
    <property type="project" value="UniProtKB-KW"/>
</dbReference>
<evidence type="ECO:0000259" key="1">
    <source>
        <dbReference type="Pfam" id="PF01272"/>
    </source>
</evidence>
<sequence>MKYGSLIFKKENFVMIKYYQEMNGMLENYVHKNTLDILTDNMSEALIVDRDDIPTDIVQIYSTVTLSSTCGWHETLQLVPPYEENIKNDKISVISTLGASVVGLSEGDTIRYGLTGNVLLLKIEKVVQSRTQIELNISE</sequence>
<evidence type="ECO:0000313" key="2">
    <source>
        <dbReference type="EMBL" id="MBD0852214.1"/>
    </source>
</evidence>
<organism evidence="2 3">
    <name type="scientific">Maribacter arenosus</name>
    <dbReference type="NCBI Taxonomy" id="1854708"/>
    <lineage>
        <taxon>Bacteria</taxon>
        <taxon>Pseudomonadati</taxon>
        <taxon>Bacteroidota</taxon>
        <taxon>Flavobacteriia</taxon>
        <taxon>Flavobacteriales</taxon>
        <taxon>Flavobacteriaceae</taxon>
        <taxon>Maribacter</taxon>
    </lineage>
</organism>
<comment type="caution">
    <text evidence="2">The sequence shown here is derived from an EMBL/GenBank/DDBJ whole genome shotgun (WGS) entry which is preliminary data.</text>
</comment>
<accession>A0ABR7VEZ4</accession>
<dbReference type="Proteomes" id="UP000598350">
    <property type="component" value="Unassembled WGS sequence"/>
</dbReference>
<dbReference type="RefSeq" id="WP_188315341.1">
    <property type="nucleotide sequence ID" value="NZ_JABTCG010000006.1"/>
</dbReference>
<keyword evidence="2" id="KW-0648">Protein biosynthesis</keyword>
<gene>
    <name evidence="2" type="ORF">HPE63_16145</name>
</gene>
<reference evidence="2 3" key="1">
    <citation type="submission" date="2020-05" db="EMBL/GenBank/DDBJ databases">
        <title>The draft genome sequence of Maribacter arenosus CAU 1321.</title>
        <authorList>
            <person name="Mu L."/>
        </authorList>
    </citation>
    <scope>NUCLEOTIDE SEQUENCE [LARGE SCALE GENOMIC DNA]</scope>
    <source>
        <strain evidence="2 3">CAU 1321</strain>
    </source>
</reference>
<keyword evidence="2" id="KW-0251">Elongation factor</keyword>
<dbReference type="PANTHER" id="PTHR30437">
    <property type="entry name" value="TRANSCRIPTION ELONGATION FACTOR GREA"/>
    <property type="match status" value="1"/>
</dbReference>
<dbReference type="InterPro" id="IPR001437">
    <property type="entry name" value="Tscrpt_elong_fac_GreA/B_C"/>
</dbReference>
<dbReference type="PANTHER" id="PTHR30437:SF5">
    <property type="entry name" value="REGULATOR OF NUCLEOSIDE DIPHOSPHATE KINASE"/>
    <property type="match status" value="1"/>
</dbReference>
<dbReference type="InterPro" id="IPR023459">
    <property type="entry name" value="Tscrpt_elong_fac_GreA/B_fam"/>
</dbReference>